<keyword evidence="2 4" id="KW-0819">tRNA processing</keyword>
<dbReference type="PANTHER" id="PTHR11142:SF5">
    <property type="entry name" value="TRNA PSEUDOURIDINE(38_39) SYNTHASE"/>
    <property type="match status" value="1"/>
</dbReference>
<evidence type="ECO:0000256" key="3">
    <source>
        <dbReference type="ARBA" id="ARBA00023235"/>
    </source>
</evidence>
<comment type="catalytic activity">
    <reaction evidence="4">
        <text>uridine(38/39/40) in tRNA = pseudouridine(38/39/40) in tRNA</text>
        <dbReference type="Rhea" id="RHEA:22376"/>
        <dbReference type="Rhea" id="RHEA-COMP:10085"/>
        <dbReference type="Rhea" id="RHEA-COMP:10087"/>
        <dbReference type="ChEBI" id="CHEBI:65314"/>
        <dbReference type="ChEBI" id="CHEBI:65315"/>
        <dbReference type="EC" id="5.4.99.12"/>
    </reaction>
</comment>
<dbReference type="Gene3D" id="3.30.70.660">
    <property type="entry name" value="Pseudouridine synthase I, catalytic domain, C-terminal subdomain"/>
    <property type="match status" value="1"/>
</dbReference>
<dbReference type="GO" id="GO:0160147">
    <property type="term" value="F:tRNA pseudouridine(38-40) synthase activity"/>
    <property type="evidence" value="ECO:0007669"/>
    <property type="project" value="UniProtKB-EC"/>
</dbReference>
<dbReference type="AlphaFoldDB" id="A0A6G0WG42"/>
<dbReference type="PANTHER" id="PTHR11142">
    <property type="entry name" value="PSEUDOURIDYLATE SYNTHASE"/>
    <property type="match status" value="1"/>
</dbReference>
<dbReference type="InterPro" id="IPR020103">
    <property type="entry name" value="PsdUridine_synth_cat_dom_sf"/>
</dbReference>
<accession>A0A6G0WG42</accession>
<feature type="region of interest" description="Disordered" evidence="5">
    <location>
        <begin position="38"/>
        <end position="63"/>
    </location>
</feature>
<name>A0A6G0WG42_9STRA</name>
<comment type="caution">
    <text evidence="7">The sequence shown here is derived from an EMBL/GenBank/DDBJ whole genome shotgun (WGS) entry which is preliminary data.</text>
</comment>
<dbReference type="Pfam" id="PF01416">
    <property type="entry name" value="PseudoU_synth_1"/>
    <property type="match status" value="1"/>
</dbReference>
<dbReference type="FunFam" id="3.30.70.580:FF:000007">
    <property type="entry name" value="tRNA pseudouridine synthase"/>
    <property type="match status" value="1"/>
</dbReference>
<reference evidence="7 8" key="1">
    <citation type="submission" date="2019-07" db="EMBL/GenBank/DDBJ databases">
        <title>Genomics analysis of Aphanomyces spp. identifies a new class of oomycete effector associated with host adaptation.</title>
        <authorList>
            <person name="Gaulin E."/>
        </authorList>
    </citation>
    <scope>NUCLEOTIDE SEQUENCE [LARGE SCALE GENOMIC DNA]</scope>
    <source>
        <strain evidence="7 8">ATCC 201684</strain>
    </source>
</reference>
<dbReference type="EC" id="5.4.99.12" evidence="4"/>
<dbReference type="SUPFAM" id="SSF55120">
    <property type="entry name" value="Pseudouridine synthase"/>
    <property type="match status" value="1"/>
</dbReference>
<dbReference type="VEuPathDB" id="FungiDB:AeMF1_004033"/>
<evidence type="ECO:0000259" key="6">
    <source>
        <dbReference type="Pfam" id="PF01416"/>
    </source>
</evidence>
<evidence type="ECO:0000256" key="1">
    <source>
        <dbReference type="ARBA" id="ARBA00009375"/>
    </source>
</evidence>
<comment type="similarity">
    <text evidence="1 4">Belongs to the tRNA pseudouridine synthase TruA family.</text>
</comment>
<protein>
    <recommendedName>
        <fullName evidence="4">tRNA pseudouridine synthase</fullName>
        <ecNumber evidence="4">5.4.99.12</ecNumber>
    </recommendedName>
</protein>
<dbReference type="NCBIfam" id="TIGR00071">
    <property type="entry name" value="hisT_truA"/>
    <property type="match status" value="1"/>
</dbReference>
<dbReference type="GO" id="GO:1990481">
    <property type="term" value="P:mRNA pseudouridine synthesis"/>
    <property type="evidence" value="ECO:0007669"/>
    <property type="project" value="TreeGrafter"/>
</dbReference>
<dbReference type="Proteomes" id="UP000481153">
    <property type="component" value="Unassembled WGS sequence"/>
</dbReference>
<dbReference type="InterPro" id="IPR020095">
    <property type="entry name" value="PsdUridine_synth_TruA_C"/>
</dbReference>
<dbReference type="InterPro" id="IPR001406">
    <property type="entry name" value="PsdUridine_synth_TruA"/>
</dbReference>
<dbReference type="GO" id="GO:0005737">
    <property type="term" value="C:cytoplasm"/>
    <property type="evidence" value="ECO:0007669"/>
    <property type="project" value="TreeGrafter"/>
</dbReference>
<evidence type="ECO:0000256" key="4">
    <source>
        <dbReference type="RuleBase" id="RU003792"/>
    </source>
</evidence>
<evidence type="ECO:0000313" key="8">
    <source>
        <dbReference type="Proteomes" id="UP000481153"/>
    </source>
</evidence>
<evidence type="ECO:0000256" key="5">
    <source>
        <dbReference type="SAM" id="MobiDB-lite"/>
    </source>
</evidence>
<gene>
    <name evidence="7" type="ORF">Ae201684_015723</name>
</gene>
<dbReference type="Gene3D" id="3.30.70.580">
    <property type="entry name" value="Pseudouridine synthase I, catalytic domain, N-terminal subdomain"/>
    <property type="match status" value="1"/>
</dbReference>
<dbReference type="GO" id="GO:0005634">
    <property type="term" value="C:nucleus"/>
    <property type="evidence" value="ECO:0007669"/>
    <property type="project" value="TreeGrafter"/>
</dbReference>
<keyword evidence="8" id="KW-1185">Reference proteome</keyword>
<dbReference type="InterPro" id="IPR020094">
    <property type="entry name" value="TruA/RsuA/RluB/E/F_N"/>
</dbReference>
<dbReference type="InterPro" id="IPR020097">
    <property type="entry name" value="PsdUridine_synth_TruA_a/b_dom"/>
</dbReference>
<dbReference type="GO" id="GO:0031119">
    <property type="term" value="P:tRNA pseudouridine synthesis"/>
    <property type="evidence" value="ECO:0007669"/>
    <property type="project" value="TreeGrafter"/>
</dbReference>
<dbReference type="EMBL" id="VJMJ01000230">
    <property type="protein sequence ID" value="KAF0725953.1"/>
    <property type="molecule type" value="Genomic_DNA"/>
</dbReference>
<evidence type="ECO:0000256" key="2">
    <source>
        <dbReference type="ARBA" id="ARBA00022694"/>
    </source>
</evidence>
<feature type="domain" description="Pseudouridine synthase I TruA alpha/beta" evidence="6">
    <location>
        <begin position="236"/>
        <end position="351"/>
    </location>
</feature>
<organism evidence="7 8">
    <name type="scientific">Aphanomyces euteiches</name>
    <dbReference type="NCBI Taxonomy" id="100861"/>
    <lineage>
        <taxon>Eukaryota</taxon>
        <taxon>Sar</taxon>
        <taxon>Stramenopiles</taxon>
        <taxon>Oomycota</taxon>
        <taxon>Saprolegniomycetes</taxon>
        <taxon>Saprolegniales</taxon>
        <taxon>Verrucalvaceae</taxon>
        <taxon>Aphanomyces</taxon>
    </lineage>
</organism>
<dbReference type="GO" id="GO:0003723">
    <property type="term" value="F:RNA binding"/>
    <property type="evidence" value="ECO:0007669"/>
    <property type="project" value="InterPro"/>
</dbReference>
<sequence>MEDAVKYETFSKEELVQVIESFKSNHPSSAKHLDEVARNLQSSSGAVEPAKKKHKADKKPPRPFDFKRYRTRHIALKFSYMGEKYSGFARQDHMEETIERYLINALTTARLVEDFSSCGYSRCGRTDAGVSALGQVIGLRLRSNVPVDATLLDNVSIDDIQPGNSFRVQLADGTIKTLTELDYAVCLNSALPQDIRMYAWAPAPSPEWSARFNCQSRTYRYFFHRRHMNLQAMATAAKLLEGKHDYRNFCRMDPSVTNFEREIISFEIHTATMTHTNPDDEYYQTCFFEIKGKAFLWHQVRCMAAVLFLVGKGNEDPSIISTLLDIEKTPRKPQYEMAPDLPLVLHDCAFDSISWRYMPGVLNRVYHDVEAQWELANLRTSLLRNQLNRIKELPVEPKAAIPELKRRQTPQTPTFVAAIEAFGDKSDEPYGSIWHMLPAAGKGLKHIPLLERKCGFSFEEKMQKIQAKKDKA</sequence>
<proteinExistence type="inferred from homology"/>
<keyword evidence="3 4" id="KW-0413">Isomerase</keyword>
<dbReference type="HAMAP" id="MF_00171">
    <property type="entry name" value="TruA"/>
    <property type="match status" value="1"/>
</dbReference>
<evidence type="ECO:0000313" key="7">
    <source>
        <dbReference type="EMBL" id="KAF0725953.1"/>
    </source>
</evidence>